<dbReference type="Gene3D" id="1.10.357.10">
    <property type="entry name" value="Tetracycline Repressor, domain 2"/>
    <property type="match status" value="1"/>
</dbReference>
<proteinExistence type="predicted"/>
<dbReference type="PANTHER" id="PTHR30328">
    <property type="entry name" value="TRANSCRIPTIONAL REPRESSOR"/>
    <property type="match status" value="1"/>
</dbReference>
<dbReference type="InterPro" id="IPR009057">
    <property type="entry name" value="Homeodomain-like_sf"/>
</dbReference>
<keyword evidence="5" id="KW-1185">Reference proteome</keyword>
<dbReference type="EMBL" id="SHNO01000001">
    <property type="protein sequence ID" value="MCX2978873.1"/>
    <property type="molecule type" value="Genomic_DNA"/>
</dbReference>
<evidence type="ECO:0000256" key="2">
    <source>
        <dbReference type="PROSITE-ProRule" id="PRU00335"/>
    </source>
</evidence>
<feature type="domain" description="HTH tetR-type" evidence="3">
    <location>
        <begin position="3"/>
        <end position="63"/>
    </location>
</feature>
<accession>A0ABT3T9A8</accession>
<keyword evidence="1 2" id="KW-0238">DNA-binding</keyword>
<comment type="caution">
    <text evidence="4">The sequence shown here is derived from an EMBL/GenBank/DDBJ whole genome shotgun (WGS) entry which is preliminary data.</text>
</comment>
<evidence type="ECO:0000259" key="3">
    <source>
        <dbReference type="PROSITE" id="PS50977"/>
    </source>
</evidence>
<name>A0ABT3T9A8_9GAMM</name>
<evidence type="ECO:0000313" key="5">
    <source>
        <dbReference type="Proteomes" id="UP001143304"/>
    </source>
</evidence>
<dbReference type="SUPFAM" id="SSF46689">
    <property type="entry name" value="Homeodomain-like"/>
    <property type="match status" value="1"/>
</dbReference>
<evidence type="ECO:0000313" key="4">
    <source>
        <dbReference type="EMBL" id="MCX2978873.1"/>
    </source>
</evidence>
<dbReference type="InterPro" id="IPR001647">
    <property type="entry name" value="HTH_TetR"/>
</dbReference>
<dbReference type="SUPFAM" id="SSF48498">
    <property type="entry name" value="Tetracyclin repressor-like, C-terminal domain"/>
    <property type="match status" value="1"/>
</dbReference>
<sequence length="193" mass="21531">MISSSKTRILDAAETLFANTGYEATSIVDIADTVGVRGPAIYKHYSSKAAIYDAVIDRLFTPMKAVTELPASVVEPQSFELLEQLVKHHIDNPNIPRLIQQATLSSGEHLEKLVTEWYRPFFSKVLEQSSAITPVIMAFHSMLLGYITLAPLHQKIFQLDPLDEHHVAEQLKLQNQMAALLLTATDSEVEETD</sequence>
<dbReference type="Pfam" id="PF00440">
    <property type="entry name" value="TetR_N"/>
    <property type="match status" value="1"/>
</dbReference>
<dbReference type="InterPro" id="IPR036271">
    <property type="entry name" value="Tet_transcr_reg_TetR-rel_C_sf"/>
</dbReference>
<dbReference type="PRINTS" id="PR00455">
    <property type="entry name" value="HTHTETR"/>
</dbReference>
<evidence type="ECO:0000256" key="1">
    <source>
        <dbReference type="ARBA" id="ARBA00023125"/>
    </source>
</evidence>
<dbReference type="PANTHER" id="PTHR30328:SF54">
    <property type="entry name" value="HTH-TYPE TRANSCRIPTIONAL REPRESSOR SCO4008"/>
    <property type="match status" value="1"/>
</dbReference>
<reference evidence="4" key="1">
    <citation type="submission" date="2019-02" db="EMBL/GenBank/DDBJ databases">
        <authorList>
            <person name="Li S.-H."/>
        </authorList>
    </citation>
    <scope>NUCLEOTIDE SEQUENCE</scope>
    <source>
        <strain evidence="4">IMCC11814</strain>
    </source>
</reference>
<gene>
    <name evidence="4" type="ORF">EYC82_16055</name>
</gene>
<dbReference type="RefSeq" id="WP_279250566.1">
    <property type="nucleotide sequence ID" value="NZ_SHNO01000001.1"/>
</dbReference>
<dbReference type="InterPro" id="IPR050109">
    <property type="entry name" value="HTH-type_TetR-like_transc_reg"/>
</dbReference>
<dbReference type="Proteomes" id="UP001143304">
    <property type="component" value="Unassembled WGS sequence"/>
</dbReference>
<feature type="DNA-binding region" description="H-T-H motif" evidence="2">
    <location>
        <begin position="26"/>
        <end position="45"/>
    </location>
</feature>
<dbReference type="PROSITE" id="PS50977">
    <property type="entry name" value="HTH_TETR_2"/>
    <property type="match status" value="1"/>
</dbReference>
<protein>
    <submittedName>
        <fullName evidence="4">TetR/AcrR family transcriptional regulator</fullName>
    </submittedName>
</protein>
<organism evidence="4 5">
    <name type="scientific">Candidatus Marimicrobium litorale</name>
    <dbReference type="NCBI Taxonomy" id="2518991"/>
    <lineage>
        <taxon>Bacteria</taxon>
        <taxon>Pseudomonadati</taxon>
        <taxon>Pseudomonadota</taxon>
        <taxon>Gammaproteobacteria</taxon>
        <taxon>Cellvibrionales</taxon>
        <taxon>Halieaceae</taxon>
        <taxon>Marimicrobium</taxon>
    </lineage>
</organism>